<organism evidence="9 10">
    <name type="scientific">Arthrobacter gengyunqii</name>
    <dbReference type="NCBI Taxonomy" id="2886940"/>
    <lineage>
        <taxon>Bacteria</taxon>
        <taxon>Bacillati</taxon>
        <taxon>Actinomycetota</taxon>
        <taxon>Actinomycetes</taxon>
        <taxon>Micrococcales</taxon>
        <taxon>Micrococcaceae</taxon>
        <taxon>Arthrobacter</taxon>
    </lineage>
</organism>
<dbReference type="SUPFAM" id="SSF56281">
    <property type="entry name" value="Metallo-hydrolase/oxidoreductase"/>
    <property type="match status" value="1"/>
</dbReference>
<evidence type="ECO:0000256" key="6">
    <source>
        <dbReference type="SAM" id="Phobius"/>
    </source>
</evidence>
<feature type="transmembrane region" description="Helical" evidence="6">
    <location>
        <begin position="466"/>
        <end position="484"/>
    </location>
</feature>
<dbReference type="InterPro" id="IPR035681">
    <property type="entry name" value="ComA-like_MBL"/>
</dbReference>
<feature type="transmembrane region" description="Helical" evidence="6">
    <location>
        <begin position="88"/>
        <end position="107"/>
    </location>
</feature>
<comment type="subcellular location">
    <subcellularLocation>
        <location evidence="1">Cell membrane</location>
        <topology evidence="1">Multi-pass membrane protein</topology>
    </subcellularLocation>
</comment>
<feature type="transmembrane region" description="Helical" evidence="6">
    <location>
        <begin position="373"/>
        <end position="390"/>
    </location>
</feature>
<keyword evidence="4 6" id="KW-1133">Transmembrane helix</keyword>
<evidence type="ECO:0000256" key="4">
    <source>
        <dbReference type="ARBA" id="ARBA00022989"/>
    </source>
</evidence>
<dbReference type="GO" id="GO:0005886">
    <property type="term" value="C:plasma membrane"/>
    <property type="evidence" value="ECO:0007669"/>
    <property type="project" value="UniProtKB-SubCell"/>
</dbReference>
<keyword evidence="5 6" id="KW-0472">Membrane</keyword>
<accession>A0A9X1M2K5</accession>
<keyword evidence="2" id="KW-1003">Cell membrane</keyword>
<feature type="transmembrane region" description="Helical" evidence="6">
    <location>
        <begin position="273"/>
        <end position="296"/>
    </location>
</feature>
<reference evidence="9" key="1">
    <citation type="submission" date="2021-10" db="EMBL/GenBank/DDBJ databases">
        <title>Novel species in genus Arthrobacter.</title>
        <authorList>
            <person name="Liu Y."/>
        </authorList>
    </citation>
    <scope>NUCLEOTIDE SEQUENCE</scope>
    <source>
        <strain evidence="9">Zg-Y809</strain>
    </source>
</reference>
<comment type="caution">
    <text evidence="9">The sequence shown here is derived from an EMBL/GenBank/DDBJ whole genome shotgun (WGS) entry which is preliminary data.</text>
</comment>
<feature type="transmembrane region" description="Helical" evidence="6">
    <location>
        <begin position="436"/>
        <end position="459"/>
    </location>
</feature>
<feature type="transmembrane region" description="Helical" evidence="6">
    <location>
        <begin position="303"/>
        <end position="321"/>
    </location>
</feature>
<dbReference type="PANTHER" id="PTHR30619">
    <property type="entry name" value="DNA INTERNALIZATION/COMPETENCE PROTEIN COMEC/REC2"/>
    <property type="match status" value="1"/>
</dbReference>
<evidence type="ECO:0000259" key="7">
    <source>
        <dbReference type="Pfam" id="PF00753"/>
    </source>
</evidence>
<protein>
    <submittedName>
        <fullName evidence="9">ComEC/Rec2 family competence protein</fullName>
    </submittedName>
</protein>
<feature type="transmembrane region" description="Helical" evidence="6">
    <location>
        <begin position="537"/>
        <end position="556"/>
    </location>
</feature>
<evidence type="ECO:0000256" key="1">
    <source>
        <dbReference type="ARBA" id="ARBA00004651"/>
    </source>
</evidence>
<sequence>MGERIRALVPQRPVDAGIHPLLEFRLVPVAAASWAAAVLAVRVSGGEAAMLGTILALCSIVLVVPALRRMRKRGGRGRKFAGMFARAAAVPLAAAALVSVCAGILTMERTAGPVASVIAEGRTITGDFLASTDARAVAADRFSGDSRYVTEAVLLEATSDGQRFSAAATLLVIGGSGYADVQLGDRFSAAGSLQPTEPGERSVALLYANGQPEVEAAGGWYGETARIRRTFSAVAGEHAGLTGKDAAGLLPGMVLGDRSTLDNAVETAMKNTGLTHITAVSGANCGYLLAFVFLLARAVRLPRGWAAAAGVAALVGFVLVVRPDASVLRAAVMGSLGTIAVLSGRGKLPAALLCLSITVLLAVDPWLSGSYAFILSVLATSGLILLGPRLTELLARRLPWPLAAALAVPMAAQFFCSPVLVLLQPQVPAFSLPANVAVAPVVPLVTVVGMLAAVLAATVPVTAGPFVLISGAGAAWTAGVARFFDGLPGSLVPWPAGTAGVILMVLAAGAGVWLLWRVGPPPEGTPAVRPAAGRRRYWVVAAALLILPSGGAAAWMQLRPGPAPAGWAAAVCDVGQGDGLVVRTAAHRAVVIDSGPDPDAIDRCLKRLQVETVDLFILSHAHLDHYGGAAGVLRGRQVQRIAYSTADEDLPETLQSVLTASGAELIPMTEGMTAQSGAVRWEVLWPPARGGQANENDASSVILMTVGPAASEPGRPAPAGPGFSMLLTGDIEEDASGALLSRHAWLRDAGVDVLKVPHHGARNGGTALVEELNPRLALISVGAGNDYGHPAPEILDALQRSGTAVARTDELGSVTLGMKGGSLAWARLDGE</sequence>
<keyword evidence="3 6" id="KW-0812">Transmembrane</keyword>
<evidence type="ECO:0000256" key="3">
    <source>
        <dbReference type="ARBA" id="ARBA00022692"/>
    </source>
</evidence>
<dbReference type="InterPro" id="IPR001279">
    <property type="entry name" value="Metallo-B-lactamas"/>
</dbReference>
<dbReference type="AlphaFoldDB" id="A0A9X1M2K5"/>
<feature type="transmembrane region" description="Helical" evidence="6">
    <location>
        <begin position="21"/>
        <end position="42"/>
    </location>
</feature>
<dbReference type="Proteomes" id="UP001139264">
    <property type="component" value="Unassembled WGS sequence"/>
</dbReference>
<dbReference type="Gene3D" id="3.60.15.10">
    <property type="entry name" value="Ribonuclease Z/Hydroxyacylglutathione hydrolase-like"/>
    <property type="match status" value="1"/>
</dbReference>
<dbReference type="Pfam" id="PF03772">
    <property type="entry name" value="Competence"/>
    <property type="match status" value="1"/>
</dbReference>
<feature type="transmembrane region" description="Helical" evidence="6">
    <location>
        <begin position="496"/>
        <end position="516"/>
    </location>
</feature>
<dbReference type="CDD" id="cd07731">
    <property type="entry name" value="ComA-like_MBL-fold"/>
    <property type="match status" value="1"/>
</dbReference>
<dbReference type="NCBIfam" id="TIGR00360">
    <property type="entry name" value="ComEC_N-term"/>
    <property type="match status" value="1"/>
</dbReference>
<feature type="domain" description="ComEC/Rec2-related protein" evidence="8">
    <location>
        <begin position="253"/>
        <end position="516"/>
    </location>
</feature>
<evidence type="ECO:0000313" key="9">
    <source>
        <dbReference type="EMBL" id="MCC3269164.1"/>
    </source>
</evidence>
<evidence type="ECO:0000256" key="2">
    <source>
        <dbReference type="ARBA" id="ARBA00022475"/>
    </source>
</evidence>
<feature type="transmembrane region" description="Helical" evidence="6">
    <location>
        <begin position="48"/>
        <end position="67"/>
    </location>
</feature>
<dbReference type="InterPro" id="IPR004477">
    <property type="entry name" value="ComEC_N"/>
</dbReference>
<dbReference type="Pfam" id="PF00753">
    <property type="entry name" value="Lactamase_B"/>
    <property type="match status" value="1"/>
</dbReference>
<proteinExistence type="predicted"/>
<evidence type="ECO:0000256" key="5">
    <source>
        <dbReference type="ARBA" id="ARBA00023136"/>
    </source>
</evidence>
<evidence type="ECO:0000313" key="10">
    <source>
        <dbReference type="Proteomes" id="UP001139264"/>
    </source>
</evidence>
<gene>
    <name evidence="9" type="ORF">LJ751_07285</name>
</gene>
<evidence type="ECO:0000259" key="8">
    <source>
        <dbReference type="Pfam" id="PF03772"/>
    </source>
</evidence>
<dbReference type="InterPro" id="IPR036866">
    <property type="entry name" value="RibonucZ/Hydroxyglut_hydro"/>
</dbReference>
<dbReference type="RefSeq" id="WP_227907649.1">
    <property type="nucleotide sequence ID" value="NZ_CP095461.1"/>
</dbReference>
<feature type="transmembrane region" description="Helical" evidence="6">
    <location>
        <begin position="402"/>
        <end position="424"/>
    </location>
</feature>
<dbReference type="PANTHER" id="PTHR30619:SF1">
    <property type="entry name" value="RECOMBINATION PROTEIN 2"/>
    <property type="match status" value="1"/>
</dbReference>
<dbReference type="InterPro" id="IPR052159">
    <property type="entry name" value="Competence_DNA_uptake"/>
</dbReference>
<name>A0A9X1M2K5_9MICC</name>
<dbReference type="EMBL" id="JAJFZP010000006">
    <property type="protein sequence ID" value="MCC3269164.1"/>
    <property type="molecule type" value="Genomic_DNA"/>
</dbReference>
<feature type="domain" description="Metallo-beta-lactamase" evidence="7">
    <location>
        <begin position="574"/>
        <end position="661"/>
    </location>
</feature>